<dbReference type="InterPro" id="IPR047930">
    <property type="entry name" value="Transpos_IS6"/>
</dbReference>
<dbReference type="Gene3D" id="3.30.420.10">
    <property type="entry name" value="Ribonuclease H-like superfamily/Ribonuclease H"/>
    <property type="match status" value="1"/>
</dbReference>
<comment type="function">
    <text evidence="1">Involved in the transposition of the insertion sequence.</text>
</comment>
<dbReference type="EMBL" id="AZHW01000040">
    <property type="protein sequence ID" value="ETX03481.1"/>
    <property type="molecule type" value="Genomic_DNA"/>
</dbReference>
<dbReference type="PROSITE" id="PS50994">
    <property type="entry name" value="INTEGRASE"/>
    <property type="match status" value="1"/>
</dbReference>
<dbReference type="InterPro" id="IPR052183">
    <property type="entry name" value="IS_Transposase"/>
</dbReference>
<evidence type="ECO:0000256" key="4">
    <source>
        <dbReference type="ARBA" id="ARBA00023172"/>
    </source>
</evidence>
<dbReference type="PANTHER" id="PTHR35528:SF3">
    <property type="entry name" value="BLL1675 PROTEIN"/>
    <property type="match status" value="1"/>
</dbReference>
<keyword evidence="6" id="KW-0614">Plasmid</keyword>
<organism evidence="6 7">
    <name type="scientific">Entotheonella factor</name>
    <dbReference type="NCBI Taxonomy" id="1429438"/>
    <lineage>
        <taxon>Bacteria</taxon>
        <taxon>Pseudomonadati</taxon>
        <taxon>Nitrospinota/Tectimicrobiota group</taxon>
        <taxon>Candidatus Tectimicrobiota</taxon>
        <taxon>Candidatus Entotheonellia</taxon>
        <taxon>Candidatus Entotheonellales</taxon>
        <taxon>Candidatus Entotheonellaceae</taxon>
        <taxon>Candidatus Entotheonella</taxon>
    </lineage>
</organism>
<dbReference type="GO" id="GO:0015074">
    <property type="term" value="P:DNA integration"/>
    <property type="evidence" value="ECO:0007669"/>
    <property type="project" value="InterPro"/>
</dbReference>
<dbReference type="PANTHER" id="PTHR35528">
    <property type="entry name" value="BLL1675 PROTEIN"/>
    <property type="match status" value="1"/>
</dbReference>
<dbReference type="PATRIC" id="fig|1429438.4.peg.189"/>
<dbReference type="HOGENOM" id="CLU_067322_1_0_7"/>
<dbReference type="InterPro" id="IPR012337">
    <property type="entry name" value="RNaseH-like_sf"/>
</dbReference>
<protein>
    <submittedName>
        <fullName evidence="6">Integrase</fullName>
    </submittedName>
</protein>
<evidence type="ECO:0000313" key="7">
    <source>
        <dbReference type="Proteomes" id="UP000019141"/>
    </source>
</evidence>
<dbReference type="AlphaFoldDB" id="W4M0G9"/>
<accession>W4M0G9</accession>
<dbReference type="InterPro" id="IPR001584">
    <property type="entry name" value="Integrase_cat-core"/>
</dbReference>
<feature type="domain" description="Integrase catalytic" evidence="5">
    <location>
        <begin position="53"/>
        <end position="226"/>
    </location>
</feature>
<evidence type="ECO:0000256" key="3">
    <source>
        <dbReference type="ARBA" id="ARBA00023125"/>
    </source>
</evidence>
<keyword evidence="4" id="KW-0233">DNA recombination</keyword>
<dbReference type="InterPro" id="IPR036397">
    <property type="entry name" value="RNaseH_sf"/>
</dbReference>
<keyword evidence="2" id="KW-0815">Transposition</keyword>
<evidence type="ECO:0000313" key="6">
    <source>
        <dbReference type="EMBL" id="ETX03481.1"/>
    </source>
</evidence>
<geneLocation type="plasmid" evidence="6">
    <name>pTSY</name>
</geneLocation>
<comment type="caution">
    <text evidence="6">The sequence shown here is derived from an EMBL/GenBank/DDBJ whole genome shotgun (WGS) entry which is preliminary data.</text>
</comment>
<gene>
    <name evidence="6" type="ORF">ETSY1_47105</name>
</gene>
<evidence type="ECO:0000259" key="5">
    <source>
        <dbReference type="PROSITE" id="PS50994"/>
    </source>
</evidence>
<dbReference type="SUPFAM" id="SSF53098">
    <property type="entry name" value="Ribonuclease H-like"/>
    <property type="match status" value="1"/>
</dbReference>
<evidence type="ECO:0000256" key="1">
    <source>
        <dbReference type="ARBA" id="ARBA00002286"/>
    </source>
</evidence>
<evidence type="ECO:0000256" key="2">
    <source>
        <dbReference type="ARBA" id="ARBA00022578"/>
    </source>
</evidence>
<dbReference type="InterPro" id="IPR032874">
    <property type="entry name" value="DDE_dom"/>
</dbReference>
<proteinExistence type="predicted"/>
<dbReference type="Proteomes" id="UP000019141">
    <property type="component" value="Unassembled WGS sequence"/>
</dbReference>
<reference evidence="6 7" key="1">
    <citation type="journal article" date="2014" name="Nature">
        <title>An environmental bacterial taxon with a large and distinct metabolic repertoire.</title>
        <authorList>
            <person name="Wilson M.C."/>
            <person name="Mori T."/>
            <person name="Ruckert C."/>
            <person name="Uria A.R."/>
            <person name="Helf M.J."/>
            <person name="Takada K."/>
            <person name="Gernert C."/>
            <person name="Steffens U.A."/>
            <person name="Heycke N."/>
            <person name="Schmitt S."/>
            <person name="Rinke C."/>
            <person name="Helfrich E.J."/>
            <person name="Brachmann A.O."/>
            <person name="Gurgui C."/>
            <person name="Wakimoto T."/>
            <person name="Kracht M."/>
            <person name="Crusemann M."/>
            <person name="Hentschel U."/>
            <person name="Abe I."/>
            <person name="Matsunaga S."/>
            <person name="Kalinowski J."/>
            <person name="Takeyama H."/>
            <person name="Piel J."/>
        </authorList>
    </citation>
    <scope>NUCLEOTIDE SEQUENCE [LARGE SCALE GENOMIC DNA]</scope>
    <source>
        <strain evidence="7">TSY1</strain>
        <plasmid evidence="6">pTSY</plasmid>
    </source>
</reference>
<sequence length="227" mass="26158">MAISFKGAHFPPAVILMGVRWYLAYPLSTRHVEELMEERGVSVDHSTVNRWVVKYSPQLEAEFHRRKRSVWTSWRMDETYLKVKGKWVYLYRAVDKYGKTIDFLLTENRDEKAARKFLNKAIGRLGGVPEKITIDGSAANEAAIKRYNEAHGTSFEIRKIKYLNNIVEQDHRGVKRITKPMMGFQAFKSAQSTLTGIELIHMLRKDQLEDGVEQGLSVADQFYSLAS</sequence>
<keyword evidence="7" id="KW-1185">Reference proteome</keyword>
<name>W4M0G9_ENTF1</name>
<dbReference type="Pfam" id="PF13610">
    <property type="entry name" value="DDE_Tnp_IS240"/>
    <property type="match status" value="1"/>
</dbReference>
<dbReference type="GO" id="GO:0006310">
    <property type="term" value="P:DNA recombination"/>
    <property type="evidence" value="ECO:0007669"/>
    <property type="project" value="UniProtKB-KW"/>
</dbReference>
<dbReference type="GO" id="GO:0003677">
    <property type="term" value="F:DNA binding"/>
    <property type="evidence" value="ECO:0007669"/>
    <property type="project" value="UniProtKB-KW"/>
</dbReference>
<dbReference type="GO" id="GO:0032196">
    <property type="term" value="P:transposition"/>
    <property type="evidence" value="ECO:0007669"/>
    <property type="project" value="UniProtKB-KW"/>
</dbReference>
<dbReference type="NCBIfam" id="NF033587">
    <property type="entry name" value="transpos_IS6"/>
    <property type="match status" value="1"/>
</dbReference>
<keyword evidence="3" id="KW-0238">DNA-binding</keyword>